<dbReference type="SUPFAM" id="SSF46785">
    <property type="entry name" value="Winged helix' DNA-binding domain"/>
    <property type="match status" value="1"/>
</dbReference>
<keyword evidence="4" id="KW-1185">Reference proteome</keyword>
<name>A0ABU1JHC6_9MICC</name>
<dbReference type="RefSeq" id="WP_309800078.1">
    <property type="nucleotide sequence ID" value="NZ_BAAAHY010000004.1"/>
</dbReference>
<dbReference type="SMART" id="SM00347">
    <property type="entry name" value="HTH_MARR"/>
    <property type="match status" value="1"/>
</dbReference>
<dbReference type="PANTHER" id="PTHR33164:SF57">
    <property type="entry name" value="MARR-FAMILY TRANSCRIPTIONAL REGULATOR"/>
    <property type="match status" value="1"/>
</dbReference>
<dbReference type="InterPro" id="IPR000835">
    <property type="entry name" value="HTH_MarR-typ"/>
</dbReference>
<dbReference type="Gene3D" id="1.10.10.10">
    <property type="entry name" value="Winged helix-like DNA-binding domain superfamily/Winged helix DNA-binding domain"/>
    <property type="match status" value="1"/>
</dbReference>
<evidence type="ECO:0000256" key="1">
    <source>
        <dbReference type="SAM" id="MobiDB-lite"/>
    </source>
</evidence>
<protein>
    <submittedName>
        <fullName evidence="3">DNA-binding MarR family transcriptional regulator</fullName>
    </submittedName>
</protein>
<keyword evidence="3" id="KW-0238">DNA-binding</keyword>
<accession>A0ABU1JHC6</accession>
<dbReference type="PROSITE" id="PS50995">
    <property type="entry name" value="HTH_MARR_2"/>
    <property type="match status" value="1"/>
</dbReference>
<comment type="caution">
    <text evidence="3">The sequence shown here is derived from an EMBL/GenBank/DDBJ whole genome shotgun (WGS) entry which is preliminary data.</text>
</comment>
<dbReference type="GO" id="GO:0003677">
    <property type="term" value="F:DNA binding"/>
    <property type="evidence" value="ECO:0007669"/>
    <property type="project" value="UniProtKB-KW"/>
</dbReference>
<evidence type="ECO:0000313" key="3">
    <source>
        <dbReference type="EMBL" id="MDR6270786.1"/>
    </source>
</evidence>
<evidence type="ECO:0000259" key="2">
    <source>
        <dbReference type="PROSITE" id="PS50995"/>
    </source>
</evidence>
<proteinExistence type="predicted"/>
<dbReference type="InterPro" id="IPR036390">
    <property type="entry name" value="WH_DNA-bd_sf"/>
</dbReference>
<sequence length="179" mass="19660">MTTQRNGRRDSPPSTDAGSESPDEAAIESAEAQLSLLWRRSRAVSYQLAREVHPDLEPAAYGLLAILDREGPMRLTDLAANIGVGKPSVSRQIAFLEKIDMIHKLDDPLDGRAQLINLTGKGTHRIRTSQSARKKAMDDRLAAWSPADVRQFARLLGKFNEDFENTAKDDETTPPAPGA</sequence>
<gene>
    <name evidence="3" type="ORF">JOE69_003024</name>
</gene>
<dbReference type="Pfam" id="PF01047">
    <property type="entry name" value="MarR"/>
    <property type="match status" value="1"/>
</dbReference>
<dbReference type="InterPro" id="IPR036388">
    <property type="entry name" value="WH-like_DNA-bd_sf"/>
</dbReference>
<feature type="domain" description="HTH marR-type" evidence="2">
    <location>
        <begin position="30"/>
        <end position="161"/>
    </location>
</feature>
<dbReference type="Proteomes" id="UP001185069">
    <property type="component" value="Unassembled WGS sequence"/>
</dbReference>
<dbReference type="PANTHER" id="PTHR33164">
    <property type="entry name" value="TRANSCRIPTIONAL REGULATOR, MARR FAMILY"/>
    <property type="match status" value="1"/>
</dbReference>
<feature type="region of interest" description="Disordered" evidence="1">
    <location>
        <begin position="1"/>
        <end position="26"/>
    </location>
</feature>
<evidence type="ECO:0000313" key="4">
    <source>
        <dbReference type="Proteomes" id="UP001185069"/>
    </source>
</evidence>
<dbReference type="InterPro" id="IPR039422">
    <property type="entry name" value="MarR/SlyA-like"/>
</dbReference>
<dbReference type="EMBL" id="JAVDQF010000001">
    <property type="protein sequence ID" value="MDR6270786.1"/>
    <property type="molecule type" value="Genomic_DNA"/>
</dbReference>
<reference evidence="3 4" key="1">
    <citation type="submission" date="2023-07" db="EMBL/GenBank/DDBJ databases">
        <title>Sequencing the genomes of 1000 actinobacteria strains.</title>
        <authorList>
            <person name="Klenk H.-P."/>
        </authorList>
    </citation>
    <scope>NUCLEOTIDE SEQUENCE [LARGE SCALE GENOMIC DNA]</scope>
    <source>
        <strain evidence="3 4">DSM 14555</strain>
    </source>
</reference>
<organism evidence="3 4">
    <name type="scientific">Arthrobacter russicus</name>
    <dbReference type="NCBI Taxonomy" id="172040"/>
    <lineage>
        <taxon>Bacteria</taxon>
        <taxon>Bacillati</taxon>
        <taxon>Actinomycetota</taxon>
        <taxon>Actinomycetes</taxon>
        <taxon>Micrococcales</taxon>
        <taxon>Micrococcaceae</taxon>
        <taxon>Arthrobacter</taxon>
    </lineage>
</organism>